<name>A0A8J0SWT1_XENTR</name>
<reference evidence="5" key="1">
    <citation type="submission" date="2025-08" db="UniProtKB">
        <authorList>
            <consortium name="RefSeq"/>
        </authorList>
    </citation>
    <scope>IDENTIFICATION</scope>
    <source>
        <strain evidence="5">Nigerian</strain>
        <tissue evidence="5">Liver and blood</tissue>
    </source>
</reference>
<accession>A0A8J0SWT1</accession>
<evidence type="ECO:0000313" key="5">
    <source>
        <dbReference type="RefSeq" id="XP_012824419.2"/>
    </source>
</evidence>
<dbReference type="SUPFAM" id="SSF52075">
    <property type="entry name" value="Outer arm dynein light chain 1"/>
    <property type="match status" value="1"/>
</dbReference>
<evidence type="ECO:0000256" key="1">
    <source>
        <dbReference type="ARBA" id="ARBA00022614"/>
    </source>
</evidence>
<dbReference type="InterPro" id="IPR032675">
    <property type="entry name" value="LRR_dom_sf"/>
</dbReference>
<gene>
    <name evidence="5 6" type="primary">lrrc43</name>
</gene>
<dbReference type="GeneID" id="100491502"/>
<evidence type="ECO:0000313" key="4">
    <source>
        <dbReference type="Proteomes" id="UP000008143"/>
    </source>
</evidence>
<keyword evidence="1" id="KW-0433">Leucine-rich repeat</keyword>
<feature type="compositionally biased region" description="Basic and acidic residues" evidence="3">
    <location>
        <begin position="448"/>
        <end position="457"/>
    </location>
</feature>
<feature type="compositionally biased region" description="Basic and acidic residues" evidence="3">
    <location>
        <begin position="423"/>
        <end position="433"/>
    </location>
</feature>
<feature type="compositionally biased region" description="Basic and acidic residues" evidence="3">
    <location>
        <begin position="497"/>
        <end position="508"/>
    </location>
</feature>
<organism evidence="4 5">
    <name type="scientific">Xenopus tropicalis</name>
    <name type="common">Western clawed frog</name>
    <name type="synonym">Silurana tropicalis</name>
    <dbReference type="NCBI Taxonomy" id="8364"/>
    <lineage>
        <taxon>Eukaryota</taxon>
        <taxon>Metazoa</taxon>
        <taxon>Chordata</taxon>
        <taxon>Craniata</taxon>
        <taxon>Vertebrata</taxon>
        <taxon>Euteleostomi</taxon>
        <taxon>Amphibia</taxon>
        <taxon>Batrachia</taxon>
        <taxon>Anura</taxon>
        <taxon>Pipoidea</taxon>
        <taxon>Pipidae</taxon>
        <taxon>Xenopodinae</taxon>
        <taxon>Xenopus</taxon>
        <taxon>Silurana</taxon>
    </lineage>
</organism>
<feature type="compositionally biased region" description="Low complexity" evidence="3">
    <location>
        <begin position="435"/>
        <end position="444"/>
    </location>
</feature>
<dbReference type="RefSeq" id="XP_012824419.2">
    <property type="nucleotide sequence ID" value="XM_012968965.3"/>
</dbReference>
<dbReference type="CTD" id="254050"/>
<feature type="compositionally biased region" description="Low complexity" evidence="3">
    <location>
        <begin position="544"/>
        <end position="554"/>
    </location>
</feature>
<dbReference type="Pfam" id="PF14580">
    <property type="entry name" value="LRR_9"/>
    <property type="match status" value="1"/>
</dbReference>
<dbReference type="PROSITE" id="PS51450">
    <property type="entry name" value="LRR"/>
    <property type="match status" value="2"/>
</dbReference>
<dbReference type="PANTHER" id="PTHR15454">
    <property type="entry name" value="NISCHARIN RELATED"/>
    <property type="match status" value="1"/>
</dbReference>
<dbReference type="PANTHER" id="PTHR15454:SF19">
    <property type="entry name" value="LEUCINE-RICH REPEAT-CONTAINING PROTEIN 51"/>
    <property type="match status" value="1"/>
</dbReference>
<keyword evidence="4" id="KW-1185">Reference proteome</keyword>
<dbReference type="Proteomes" id="UP000008143">
    <property type="component" value="Chromosome 1"/>
</dbReference>
<evidence type="ECO:0000313" key="6">
    <source>
        <dbReference type="Xenbase" id="XB-GENE-6464239"/>
    </source>
</evidence>
<evidence type="ECO:0000256" key="2">
    <source>
        <dbReference type="ARBA" id="ARBA00022737"/>
    </source>
</evidence>
<feature type="compositionally biased region" description="Polar residues" evidence="3">
    <location>
        <begin position="525"/>
        <end position="542"/>
    </location>
</feature>
<dbReference type="Gene3D" id="3.80.10.10">
    <property type="entry name" value="Ribonuclease Inhibitor"/>
    <property type="match status" value="1"/>
</dbReference>
<feature type="region of interest" description="Disordered" evidence="3">
    <location>
        <begin position="497"/>
        <end position="554"/>
    </location>
</feature>
<keyword evidence="2" id="KW-0677">Repeat</keyword>
<dbReference type="AlphaFoldDB" id="A0A8J0SWT1"/>
<proteinExistence type="predicted"/>
<dbReference type="InterPro" id="IPR001611">
    <property type="entry name" value="Leu-rich_rpt"/>
</dbReference>
<evidence type="ECO:0000256" key="3">
    <source>
        <dbReference type="SAM" id="MobiDB-lite"/>
    </source>
</evidence>
<dbReference type="Xenbase" id="XB-GENE-6464239">
    <property type="gene designation" value="lrrc43"/>
</dbReference>
<sequence>MAAITGTAALNEQLRSLCLGSFPCGTKGSRNKSSLESGKSLYSDTYWENEDPEEETLDMLQELLTCSRSPWGLEDSWSCEAQQLRQLAVQSPELITNQLIYSHFRSLRVVDKEVTSVDEQLLNFINLEELVLSANKITNASSSSLPQTLKVLELGSNQISTLKDLTVNPPPKLQHLGLAYNRIQHPSESKYFTEEFWPNLVSLDLSFNDLTDIFDLVPNLCSLQHLRILVLQGNPLTFIPAYRGFTIDSLPLLFALDDVPILPDERHQFSGLLNQKGALEKSAMVLVNIGKLRGIPNPTNFLEAQDPGEYPIITYNYYVSYEFIEQETSKETAVPIFSKTVKHPPGTLSSLLPQTPFHTGAYKTSEVPWLDVIDTGYNRKHEVRDLLALKSFLLSGMMVTVTEEKTYCWPVDHNKTAVPKSAKKGEKEKDKGRPSSKGSKAGTKTKNKKENLDEFQRDPPILKTLGFAHVNLDSLVSGEMSVSTICNLEMCSTEPEKQPIVIDKEGKKSKDRKKSGRESVDTHKNSASSAGKTKTKVTSEISPTEEQQVPPEPVPLTLEIQIQIIRLSSASEAQLKHGKLEGFIHKPECK</sequence>
<dbReference type="AGR" id="Xenbase:XB-GENE-6464239"/>
<feature type="region of interest" description="Disordered" evidence="3">
    <location>
        <begin position="418"/>
        <end position="457"/>
    </location>
</feature>
<protein>
    <submittedName>
        <fullName evidence="5">Leucine-rich repeat-containing protein 43 isoform X2</fullName>
    </submittedName>
</protein>